<keyword evidence="1" id="KW-0175">Coiled coil</keyword>
<dbReference type="KEGG" id="bmur:ABE28_009065"/>
<reference evidence="3 4" key="1">
    <citation type="submission" date="2016-08" db="EMBL/GenBank/DDBJ databases">
        <title>Complete genome sequence of Bacillus muralis G25-68, a strain with toxicity to nematodes.</title>
        <authorList>
            <person name="Zheng Z."/>
        </authorList>
    </citation>
    <scope>NUCLEOTIDE SEQUENCE [LARGE SCALE GENOMIC DNA]</scope>
    <source>
        <strain evidence="3 4">G25-68</strain>
    </source>
</reference>
<evidence type="ECO:0000313" key="3">
    <source>
        <dbReference type="EMBL" id="AOH54502.1"/>
    </source>
</evidence>
<gene>
    <name evidence="3" type="ORF">ABE28_009065</name>
</gene>
<feature type="transmembrane region" description="Helical" evidence="2">
    <location>
        <begin position="137"/>
        <end position="160"/>
    </location>
</feature>
<evidence type="ECO:0000313" key="4">
    <source>
        <dbReference type="Proteomes" id="UP000077926"/>
    </source>
</evidence>
<dbReference type="EMBL" id="CP017080">
    <property type="protein sequence ID" value="AOH54502.1"/>
    <property type="molecule type" value="Genomic_DNA"/>
</dbReference>
<evidence type="ECO:0000256" key="2">
    <source>
        <dbReference type="SAM" id="Phobius"/>
    </source>
</evidence>
<name>A0A1B3XMP4_9BACI</name>
<dbReference type="AlphaFoldDB" id="A0A1B3XMP4"/>
<protein>
    <submittedName>
        <fullName evidence="3">Uncharacterized protein</fullName>
    </submittedName>
</protein>
<keyword evidence="4" id="KW-1185">Reference proteome</keyword>
<proteinExistence type="predicted"/>
<dbReference type="Proteomes" id="UP000077926">
    <property type="component" value="Chromosome"/>
</dbReference>
<accession>A0A1B3XMP4</accession>
<sequence length="164" mass="18665">MTIPTNEALAEQNKNQQYQLNDIKDDVKDIKGILRNYEDRMRKTEESALLGKETMVGFKEAITEMKSFFQNLTTKLDKQNEDMNSKIDEQNKHLNTKIDDQNKNVNTKIDEQNQKIDVFITQKEIEKSKGTGAFKIALVNAATSICVGVIGLVTAIWSGWIKLP</sequence>
<dbReference type="STRING" id="264697.ABE28_009065"/>
<feature type="coiled-coil region" evidence="1">
    <location>
        <begin position="6"/>
        <end position="115"/>
    </location>
</feature>
<dbReference type="RefSeq" id="WP_064465795.1">
    <property type="nucleotide sequence ID" value="NZ_CP017080.1"/>
</dbReference>
<keyword evidence="2" id="KW-1133">Transmembrane helix</keyword>
<keyword evidence="2" id="KW-0472">Membrane</keyword>
<keyword evidence="2" id="KW-0812">Transmembrane</keyword>
<evidence type="ECO:0000256" key="1">
    <source>
        <dbReference type="SAM" id="Coils"/>
    </source>
</evidence>
<organism evidence="3 4">
    <name type="scientific">Peribacillus muralis</name>
    <dbReference type="NCBI Taxonomy" id="264697"/>
    <lineage>
        <taxon>Bacteria</taxon>
        <taxon>Bacillati</taxon>
        <taxon>Bacillota</taxon>
        <taxon>Bacilli</taxon>
        <taxon>Bacillales</taxon>
        <taxon>Bacillaceae</taxon>
        <taxon>Peribacillus</taxon>
    </lineage>
</organism>